<evidence type="ECO:0008006" key="10">
    <source>
        <dbReference type="Google" id="ProtNLM"/>
    </source>
</evidence>
<evidence type="ECO:0000256" key="3">
    <source>
        <dbReference type="ARBA" id="ARBA00023054"/>
    </source>
</evidence>
<dbReference type="Gene3D" id="2.40.50.100">
    <property type="match status" value="2"/>
</dbReference>
<keyword evidence="5" id="KW-0812">Transmembrane</keyword>
<dbReference type="GO" id="GO:0030313">
    <property type="term" value="C:cell envelope"/>
    <property type="evidence" value="ECO:0007669"/>
    <property type="project" value="UniProtKB-SubCell"/>
</dbReference>
<evidence type="ECO:0000259" key="7">
    <source>
        <dbReference type="Pfam" id="PF25990"/>
    </source>
</evidence>
<dbReference type="InterPro" id="IPR006143">
    <property type="entry name" value="RND_pump_MFP"/>
</dbReference>
<dbReference type="NCBIfam" id="TIGR01730">
    <property type="entry name" value="RND_mfp"/>
    <property type="match status" value="1"/>
</dbReference>
<dbReference type="Pfam" id="PF25990">
    <property type="entry name" value="Beta-barrel_YknX"/>
    <property type="match status" value="1"/>
</dbReference>
<dbReference type="AlphaFoldDB" id="A0A1G2T0G0"/>
<evidence type="ECO:0000313" key="8">
    <source>
        <dbReference type="EMBL" id="OHA90787.1"/>
    </source>
</evidence>
<accession>A0A1G2T0G0</accession>
<dbReference type="Pfam" id="PF25917">
    <property type="entry name" value="BSH_RND"/>
    <property type="match status" value="1"/>
</dbReference>
<keyword evidence="5" id="KW-0472">Membrane</keyword>
<dbReference type="GO" id="GO:0022857">
    <property type="term" value="F:transmembrane transporter activity"/>
    <property type="evidence" value="ECO:0007669"/>
    <property type="project" value="InterPro"/>
</dbReference>
<protein>
    <recommendedName>
        <fullName evidence="10">Membrane fusion protein biotin-lipoyl like domain-containing protein</fullName>
    </recommendedName>
</protein>
<reference evidence="8 9" key="1">
    <citation type="journal article" date="2016" name="Nat. Commun.">
        <title>Thousands of microbial genomes shed light on interconnected biogeochemical processes in an aquifer system.</title>
        <authorList>
            <person name="Anantharaman K."/>
            <person name="Brown C.T."/>
            <person name="Hug L.A."/>
            <person name="Sharon I."/>
            <person name="Castelle C.J."/>
            <person name="Probst A.J."/>
            <person name="Thomas B.C."/>
            <person name="Singh A."/>
            <person name="Wilkins M.J."/>
            <person name="Karaoz U."/>
            <person name="Brodie E.L."/>
            <person name="Williams K.H."/>
            <person name="Hubbard S.S."/>
            <person name="Banfield J.F."/>
        </authorList>
    </citation>
    <scope>NUCLEOTIDE SEQUENCE [LARGE SCALE GENOMIC DNA]</scope>
</reference>
<dbReference type="Gene3D" id="1.10.287.470">
    <property type="entry name" value="Helix hairpin bin"/>
    <property type="match status" value="1"/>
</dbReference>
<dbReference type="InterPro" id="IPR050465">
    <property type="entry name" value="UPF0194_transport"/>
</dbReference>
<comment type="caution">
    <text evidence="8">The sequence shown here is derived from an EMBL/GenBank/DDBJ whole genome shotgun (WGS) entry which is preliminary data.</text>
</comment>
<sequence>METILNTFKKVRHYAFGHKSWAIALVGVAALGGYFGAQTFDGGLEIQYVLAAVEKNIIEVKVAGSGQVSATSQIDVKSKTSGEIVWTNAKSGQEIKKGATLFSFDTSDAQKSIRDAELDLESTKLALRLSRTGQSEDIEKQRVAVASAYTKLLNSTFEVVPYDLRDKYTNTDSPTLSGNYTLGKEGDIIIETYESVGGVSYRLFGLTGDGGMVNNITAQPLGNTGLYIKFATDDYTQNGKTWVVHIPNKDAGNYVANLENYENTKSELQRMENQSGTSGIELESKELSVRQKENALLNAKENLRDYYAVAPFDGVIAAVKVKTGETVSANTILGTIITKQKTAEISLNEIDAARAQIGQKASLTFDAIPDLTLTGQVREIDAIGTASQGVVTYNAKIIFDTQDDRVRPGMSVSAEIVAETKTDVLTVPNAALKSQNGSFAEVVDNISPQVSLTANVSAAFLPNLPRRQEVEIGISNDEVTEIKSGLKEGDIVVVRTLQGDQGAQTKPSRPGLFGR</sequence>
<dbReference type="Proteomes" id="UP000177746">
    <property type="component" value="Unassembled WGS sequence"/>
</dbReference>
<dbReference type="InterPro" id="IPR058636">
    <property type="entry name" value="Beta-barrel_YknX"/>
</dbReference>
<evidence type="ECO:0000256" key="4">
    <source>
        <dbReference type="SAM" id="Coils"/>
    </source>
</evidence>
<feature type="coiled-coil region" evidence="4">
    <location>
        <begin position="251"/>
        <end position="302"/>
    </location>
</feature>
<name>A0A1G2T0G0_9BACT</name>
<dbReference type="Gene3D" id="6.20.50.140">
    <property type="match status" value="1"/>
</dbReference>
<feature type="domain" description="YknX-like beta-barrel" evidence="7">
    <location>
        <begin position="346"/>
        <end position="416"/>
    </location>
</feature>
<keyword evidence="3 4" id="KW-0175">Coiled coil</keyword>
<dbReference type="EMBL" id="MHVI01000029">
    <property type="protein sequence ID" value="OHA90787.1"/>
    <property type="molecule type" value="Genomic_DNA"/>
</dbReference>
<evidence type="ECO:0000313" key="9">
    <source>
        <dbReference type="Proteomes" id="UP000177746"/>
    </source>
</evidence>
<keyword evidence="5" id="KW-1133">Transmembrane helix</keyword>
<feature type="transmembrane region" description="Helical" evidence="5">
    <location>
        <begin position="21"/>
        <end position="37"/>
    </location>
</feature>
<dbReference type="Gene3D" id="2.40.30.170">
    <property type="match status" value="1"/>
</dbReference>
<evidence type="ECO:0000256" key="5">
    <source>
        <dbReference type="SAM" id="Phobius"/>
    </source>
</evidence>
<dbReference type="SUPFAM" id="SSF111369">
    <property type="entry name" value="HlyD-like secretion proteins"/>
    <property type="match status" value="2"/>
</dbReference>
<organism evidence="8 9">
    <name type="scientific">Candidatus Zambryskibacteria bacterium RIFCSPHIGHO2_01_FULL_46_30</name>
    <dbReference type="NCBI Taxonomy" id="1802739"/>
    <lineage>
        <taxon>Bacteria</taxon>
        <taxon>Candidatus Zambryskiibacteriota</taxon>
    </lineage>
</organism>
<dbReference type="InterPro" id="IPR058625">
    <property type="entry name" value="MdtA-like_BSH"/>
</dbReference>
<feature type="domain" description="Multidrug resistance protein MdtA-like barrel-sandwich hybrid" evidence="6">
    <location>
        <begin position="73"/>
        <end position="338"/>
    </location>
</feature>
<dbReference type="GO" id="GO:0016020">
    <property type="term" value="C:membrane"/>
    <property type="evidence" value="ECO:0007669"/>
    <property type="project" value="InterPro"/>
</dbReference>
<evidence type="ECO:0000256" key="1">
    <source>
        <dbReference type="ARBA" id="ARBA00004196"/>
    </source>
</evidence>
<proteinExistence type="inferred from homology"/>
<gene>
    <name evidence="8" type="ORF">A2665_00730</name>
</gene>
<dbReference type="PANTHER" id="PTHR32347">
    <property type="entry name" value="EFFLUX SYSTEM COMPONENT YKNX-RELATED"/>
    <property type="match status" value="1"/>
</dbReference>
<comment type="subcellular location">
    <subcellularLocation>
        <location evidence="1">Cell envelope</location>
    </subcellularLocation>
</comment>
<evidence type="ECO:0000256" key="2">
    <source>
        <dbReference type="ARBA" id="ARBA00009477"/>
    </source>
</evidence>
<comment type="similarity">
    <text evidence="2">Belongs to the membrane fusion protein (MFP) (TC 8.A.1) family.</text>
</comment>
<evidence type="ECO:0000259" key="6">
    <source>
        <dbReference type="Pfam" id="PF25917"/>
    </source>
</evidence>